<comment type="caution">
    <text evidence="1">The sequence shown here is derived from an EMBL/GenBank/DDBJ whole genome shotgun (WGS) entry which is preliminary data.</text>
</comment>
<sequence length="260" mass="29275">MNEMPESPPKPDPFGTYNELNRTLRNLDERALVLTLAAFAEDTLGELLMAFFMPSAASRSLVNGFNAPLGNFSSRIKATYAIGLISKGQFNDLQHLREIRNKFSHTWKPISFTDPSVAGHILGLRFGRSYQAYPDTPYRKVLGTFQYLLIELRVAVADLTTSPKAKFIGTALSGGIVGDSFEEQLERATTDVTCDIAEHESSEGQKKLFYDGVLWVWKVRLDRLYKEAGPEREEKVHALMRSVWKQLGDRPDPNDDFPEA</sequence>
<dbReference type="PANTHER" id="PTHR37941:SF1">
    <property type="entry name" value="FUMARASE E-RELATED"/>
    <property type="match status" value="1"/>
</dbReference>
<organism evidence="1 2">
    <name type="scientific">Pseudomonas syringae pv. castaneae</name>
    <dbReference type="NCBI Taxonomy" id="264450"/>
    <lineage>
        <taxon>Bacteria</taxon>
        <taxon>Pseudomonadati</taxon>
        <taxon>Pseudomonadota</taxon>
        <taxon>Gammaproteobacteria</taxon>
        <taxon>Pseudomonadales</taxon>
        <taxon>Pseudomonadaceae</taxon>
        <taxon>Pseudomonas</taxon>
        <taxon>Pseudomonas syringae</taxon>
    </lineage>
</organism>
<name>A0A0P9SC64_PSESX</name>
<reference evidence="1 2" key="1">
    <citation type="submission" date="2015-09" db="EMBL/GenBank/DDBJ databases">
        <title>Genome announcement of multiple Pseudomonas syringae strains.</title>
        <authorList>
            <person name="Thakur S."/>
            <person name="Wang P.W."/>
            <person name="Gong Y."/>
            <person name="Weir B.S."/>
            <person name="Guttman D.S."/>
        </authorList>
    </citation>
    <scope>NUCLEOTIDE SEQUENCE [LARGE SCALE GENOMIC DNA]</scope>
    <source>
        <strain evidence="1 2">ICMP9419</strain>
    </source>
</reference>
<dbReference type="PANTHER" id="PTHR37941">
    <property type="entry name" value="FUMARASE E-RELATED"/>
    <property type="match status" value="1"/>
</dbReference>
<dbReference type="InterPro" id="IPR038026">
    <property type="entry name" value="MtlR-like_sf"/>
</dbReference>
<dbReference type="AlphaFoldDB" id="A0A0P9SC64"/>
<dbReference type="GO" id="GO:0045892">
    <property type="term" value="P:negative regulation of DNA-templated transcription"/>
    <property type="evidence" value="ECO:0007669"/>
    <property type="project" value="TreeGrafter"/>
</dbReference>
<dbReference type="PATRIC" id="fig|264450.4.peg.4558"/>
<dbReference type="SUPFAM" id="SSF158668">
    <property type="entry name" value="MtlR-like"/>
    <property type="match status" value="1"/>
</dbReference>
<evidence type="ECO:0000313" key="1">
    <source>
        <dbReference type="EMBL" id="KPW95552.1"/>
    </source>
</evidence>
<dbReference type="InterPro" id="IPR007761">
    <property type="entry name" value="MtlR-like"/>
</dbReference>
<dbReference type="RefSeq" id="WP_057432055.1">
    <property type="nucleotide sequence ID" value="NZ_LIIH01000123.1"/>
</dbReference>
<gene>
    <name evidence="1" type="ORF">ALO79_03807</name>
</gene>
<dbReference type="Pfam" id="PF05068">
    <property type="entry name" value="MtlR"/>
    <property type="match status" value="1"/>
</dbReference>
<protein>
    <submittedName>
        <fullName evidence="1">Uncharacterized protein</fullName>
    </submittedName>
</protein>
<dbReference type="Proteomes" id="UP000050381">
    <property type="component" value="Unassembled WGS sequence"/>
</dbReference>
<dbReference type="EMBL" id="LJQD01000259">
    <property type="protein sequence ID" value="KPW95552.1"/>
    <property type="molecule type" value="Genomic_DNA"/>
</dbReference>
<accession>A0A0P9SC64</accession>
<dbReference type="Gene3D" id="1.20.120.330">
    <property type="entry name" value="Nucleotidyltransferases domain 2"/>
    <property type="match status" value="1"/>
</dbReference>
<evidence type="ECO:0000313" key="2">
    <source>
        <dbReference type="Proteomes" id="UP000050381"/>
    </source>
</evidence>
<proteinExistence type="predicted"/>